<dbReference type="eggNOG" id="COG0663">
    <property type="taxonomic scope" value="Bacteria"/>
</dbReference>
<dbReference type="OrthoDB" id="9803036at2"/>
<proteinExistence type="predicted"/>
<dbReference type="InterPro" id="IPR050484">
    <property type="entry name" value="Transf_Hexapept/Carb_Anhydrase"/>
</dbReference>
<evidence type="ECO:0000313" key="2">
    <source>
        <dbReference type="Proteomes" id="UP000001591"/>
    </source>
</evidence>
<dbReference type="RefSeq" id="WP_012566501.1">
    <property type="nucleotide sequence ID" value="NC_011420.2"/>
</dbReference>
<dbReference type="HOGENOM" id="CLU_064827_7_1_5"/>
<dbReference type="Gene3D" id="2.160.10.10">
    <property type="entry name" value="Hexapeptide repeat proteins"/>
    <property type="match status" value="1"/>
</dbReference>
<dbReference type="InterPro" id="IPR047324">
    <property type="entry name" value="LbH_gamma_CA-like"/>
</dbReference>
<name>B6IMP8_RHOCS</name>
<dbReference type="PANTHER" id="PTHR13061">
    <property type="entry name" value="DYNACTIN SUBUNIT P25"/>
    <property type="match status" value="1"/>
</dbReference>
<gene>
    <name evidence="1" type="ordered locus">RC1_1309</name>
</gene>
<protein>
    <recommendedName>
        <fullName evidence="3">Gamma carbonic anhydrase family protein</fullName>
    </recommendedName>
</protein>
<dbReference type="EMBL" id="CP000613">
    <property type="protein sequence ID" value="ACI98714.1"/>
    <property type="molecule type" value="Genomic_DNA"/>
</dbReference>
<dbReference type="Proteomes" id="UP000001591">
    <property type="component" value="Chromosome"/>
</dbReference>
<dbReference type="KEGG" id="rce:RC1_1309"/>
<dbReference type="AlphaFoldDB" id="B6IMP8"/>
<keyword evidence="2" id="KW-1185">Reference proteome</keyword>
<evidence type="ECO:0008006" key="3">
    <source>
        <dbReference type="Google" id="ProtNLM"/>
    </source>
</evidence>
<reference evidence="1 2" key="1">
    <citation type="journal article" date="2010" name="BMC Genomics">
        <title>Metabolic flexibility revealed in the genome of the cyst-forming alpha-1 proteobacterium Rhodospirillum centenum.</title>
        <authorList>
            <person name="Lu Y.K."/>
            <person name="Marden J."/>
            <person name="Han M."/>
            <person name="Swingley W.D."/>
            <person name="Mastrian S.D."/>
            <person name="Chowdhury S.R."/>
            <person name="Hao J."/>
            <person name="Helmy T."/>
            <person name="Kim S."/>
            <person name="Kurdoglu A.A."/>
            <person name="Matthies H.J."/>
            <person name="Rollo D."/>
            <person name="Stothard P."/>
            <person name="Blankenship R.E."/>
            <person name="Bauer C.E."/>
            <person name="Touchman J.W."/>
        </authorList>
    </citation>
    <scope>NUCLEOTIDE SEQUENCE [LARGE SCALE GENOMIC DNA]</scope>
    <source>
        <strain evidence="2">ATCC 51521 / SW</strain>
    </source>
</reference>
<organism evidence="1 2">
    <name type="scientific">Rhodospirillum centenum (strain ATCC 51521 / SW)</name>
    <dbReference type="NCBI Taxonomy" id="414684"/>
    <lineage>
        <taxon>Bacteria</taxon>
        <taxon>Pseudomonadati</taxon>
        <taxon>Pseudomonadota</taxon>
        <taxon>Alphaproteobacteria</taxon>
        <taxon>Rhodospirillales</taxon>
        <taxon>Rhodospirillaceae</taxon>
        <taxon>Rhodospirillum</taxon>
    </lineage>
</organism>
<dbReference type="InterPro" id="IPR011004">
    <property type="entry name" value="Trimer_LpxA-like_sf"/>
</dbReference>
<dbReference type="SUPFAM" id="SSF51161">
    <property type="entry name" value="Trimeric LpxA-like enzymes"/>
    <property type="match status" value="1"/>
</dbReference>
<dbReference type="STRING" id="414684.RC1_1309"/>
<sequence>MTPTILPFKGILPRIHPSAFLANATIIGDVEIAEDANIWFGVTIRGDVNPIRIGRRTNIQDGTVIHCTGGLTSTIIGDDVTVGHLALLHGCTIESGAFIGMKACVMDQVTVAGGAMVAAGALVTPGKTVKTGEVWGGSPAKFLRPIAEKDLMVHRHTIPHYLALARQYRGEVGGALDGIPPGQAAAD</sequence>
<dbReference type="PANTHER" id="PTHR13061:SF29">
    <property type="entry name" value="GAMMA CARBONIC ANHYDRASE-LIKE 1, MITOCHONDRIAL-RELATED"/>
    <property type="match status" value="1"/>
</dbReference>
<accession>B6IMP8</accession>
<dbReference type="CDD" id="cd04645">
    <property type="entry name" value="LbH_gamma_CA_like"/>
    <property type="match status" value="1"/>
</dbReference>
<evidence type="ECO:0000313" key="1">
    <source>
        <dbReference type="EMBL" id="ACI98714.1"/>
    </source>
</evidence>